<evidence type="ECO:0000256" key="8">
    <source>
        <dbReference type="ARBA" id="ARBA00026248"/>
    </source>
</evidence>
<protein>
    <recommendedName>
        <fullName evidence="12">Major facilitator superfamily (MFS) profile domain-containing protein</fullName>
    </recommendedName>
</protein>
<evidence type="ECO:0000256" key="11">
    <source>
        <dbReference type="SAM" id="Phobius"/>
    </source>
</evidence>
<keyword evidence="4" id="KW-0762">Sugar transport</keyword>
<evidence type="ECO:0000256" key="2">
    <source>
        <dbReference type="ARBA" id="ARBA00010992"/>
    </source>
</evidence>
<evidence type="ECO:0000313" key="14">
    <source>
        <dbReference type="Proteomes" id="UP000237144"/>
    </source>
</evidence>
<comment type="subcellular location">
    <subcellularLocation>
        <location evidence="1">Membrane</location>
        <topology evidence="1">Multi-pass membrane protein</topology>
    </subcellularLocation>
</comment>
<keyword evidence="7 11" id="KW-0472">Membrane</keyword>
<feature type="transmembrane region" description="Helical" evidence="11">
    <location>
        <begin position="488"/>
        <end position="504"/>
    </location>
</feature>
<comment type="similarity">
    <text evidence="2 10">Belongs to the major facilitator superfamily. Sugar transporter (TC 2.A.1.1) family.</text>
</comment>
<feature type="transmembrane region" description="Helical" evidence="11">
    <location>
        <begin position="414"/>
        <end position="438"/>
    </location>
</feature>
<feature type="transmembrane region" description="Helical" evidence="11">
    <location>
        <begin position="323"/>
        <end position="341"/>
    </location>
</feature>
<dbReference type="GO" id="GO:0016020">
    <property type="term" value="C:membrane"/>
    <property type="evidence" value="ECO:0007669"/>
    <property type="project" value="UniProtKB-SubCell"/>
</dbReference>
<dbReference type="GO" id="GO:0005351">
    <property type="term" value="F:carbohydrate:proton symporter activity"/>
    <property type="evidence" value="ECO:0007669"/>
    <property type="project" value="TreeGrafter"/>
</dbReference>
<keyword evidence="6 11" id="KW-1133">Transmembrane helix</keyword>
<dbReference type="OrthoDB" id="6612291at2759"/>
<gene>
    <name evidence="13" type="ORF">BMF94_1464</name>
</gene>
<dbReference type="InterPro" id="IPR005829">
    <property type="entry name" value="Sugar_transporter_CS"/>
</dbReference>
<dbReference type="InterPro" id="IPR050360">
    <property type="entry name" value="MFS_Sugar_Transporters"/>
</dbReference>
<feature type="transmembrane region" description="Helical" evidence="11">
    <location>
        <begin position="64"/>
        <end position="91"/>
    </location>
</feature>
<evidence type="ECO:0000256" key="10">
    <source>
        <dbReference type="RuleBase" id="RU003346"/>
    </source>
</evidence>
<dbReference type="Proteomes" id="UP000237144">
    <property type="component" value="Unassembled WGS sequence"/>
</dbReference>
<dbReference type="Gene3D" id="1.20.1250.20">
    <property type="entry name" value="MFS general substrate transporter like domains"/>
    <property type="match status" value="1"/>
</dbReference>
<evidence type="ECO:0000256" key="1">
    <source>
        <dbReference type="ARBA" id="ARBA00004141"/>
    </source>
</evidence>
<dbReference type="InterPro" id="IPR003663">
    <property type="entry name" value="Sugar/inositol_transpt"/>
</dbReference>
<dbReference type="FunFam" id="1.20.1250.20:FF:000254">
    <property type="entry name" value="MAL31p Maltose permease"/>
    <property type="match status" value="1"/>
</dbReference>
<dbReference type="InterPro" id="IPR005828">
    <property type="entry name" value="MFS_sugar_transport-like"/>
</dbReference>
<keyword evidence="3 10" id="KW-0813">Transport</keyword>
<feature type="transmembrane region" description="Helical" evidence="11">
    <location>
        <begin position="168"/>
        <end position="190"/>
    </location>
</feature>
<evidence type="ECO:0000256" key="4">
    <source>
        <dbReference type="ARBA" id="ARBA00022597"/>
    </source>
</evidence>
<feature type="transmembrane region" description="Helical" evidence="11">
    <location>
        <begin position="143"/>
        <end position="162"/>
    </location>
</feature>
<dbReference type="PANTHER" id="PTHR48022">
    <property type="entry name" value="PLASTIDIC GLUCOSE TRANSPORTER 4"/>
    <property type="match status" value="1"/>
</dbReference>
<comment type="caution">
    <text evidence="13">The sequence shown here is derived from an EMBL/GenBank/DDBJ whole genome shotgun (WGS) entry which is preliminary data.</text>
</comment>
<dbReference type="PROSITE" id="PS00217">
    <property type="entry name" value="SUGAR_TRANSPORT_2"/>
    <property type="match status" value="1"/>
</dbReference>
<dbReference type="AlphaFoldDB" id="A0A2S5BFM5"/>
<dbReference type="SUPFAM" id="SSF103473">
    <property type="entry name" value="MFS general substrate transporter"/>
    <property type="match status" value="1"/>
</dbReference>
<accession>A0A2S5BFM5</accession>
<keyword evidence="8" id="KW-0462">Maltose metabolism</keyword>
<evidence type="ECO:0000256" key="7">
    <source>
        <dbReference type="ARBA" id="ARBA00023136"/>
    </source>
</evidence>
<comment type="catalytic activity">
    <reaction evidence="9">
        <text>myo-inositol(out) + H(+)(out) = myo-inositol(in) + H(+)(in)</text>
        <dbReference type="Rhea" id="RHEA:60364"/>
        <dbReference type="ChEBI" id="CHEBI:15378"/>
        <dbReference type="ChEBI" id="CHEBI:17268"/>
    </reaction>
</comment>
<feature type="transmembrane region" description="Helical" evidence="11">
    <location>
        <begin position="385"/>
        <end position="408"/>
    </location>
</feature>
<evidence type="ECO:0000256" key="3">
    <source>
        <dbReference type="ARBA" id="ARBA00022448"/>
    </source>
</evidence>
<sequence>MSGQLTPVEEKKTGFESTDLAYVEHASKGKDALDNPNLIEDARAATEAEHRLTLMQGLKRYPKAVMFSLIVSTCIIMTGFDCVLLGNFYGLPQFREKFGSRLPSGEYNISAKTQTAFSMAGKGGEILGLLANGYATERFGARITLITALASIIGFIFLQVFAQNVEMLIAASFLTGASWGVFETGTVTYAAELAPVALRSSLTAYVNLCWVIGQIIGSGTLRGVLGIESALAYKLPFALQWVWPVPIIIGILFAPESPWWQVRRGEVAKARHTVSRLFTGATPEEIDNTVAMMIHTNEFEKAVSAGTSYWDCFTGVDLRRTEIACVVWMIQNLCGSAFMGYSTFFLQQAGVPISASFDLSIGQYALGMCGTVSSWWLMSKIGRRTLYLGGLLVQTVLLVVIGGLGWVIPKHPEASYGVGALLLIYTAVYDATVGPVCYTLVSEIPATRLRAKTVVLSRIAYNIIGAVNGVIMPYFLNTDALNWGAKTGLFWSGACALCAVWTYFRCPEPKGRTYGELDVLFAQKVSARKFTSTAVDQFSGEHGVVAEKE</sequence>
<name>A0A2S5BFM5_9BASI</name>
<feature type="transmembrane region" description="Helical" evidence="11">
    <location>
        <begin position="237"/>
        <end position="254"/>
    </location>
</feature>
<evidence type="ECO:0000256" key="5">
    <source>
        <dbReference type="ARBA" id="ARBA00022692"/>
    </source>
</evidence>
<keyword evidence="5 11" id="KW-0812">Transmembrane</keyword>
<feature type="transmembrane region" description="Helical" evidence="11">
    <location>
        <begin position="361"/>
        <end position="378"/>
    </location>
</feature>
<evidence type="ECO:0000256" key="9">
    <source>
        <dbReference type="ARBA" id="ARBA00049119"/>
    </source>
</evidence>
<dbReference type="Pfam" id="PF00083">
    <property type="entry name" value="Sugar_tr"/>
    <property type="match status" value="1"/>
</dbReference>
<feature type="transmembrane region" description="Helical" evidence="11">
    <location>
        <begin position="459"/>
        <end position="476"/>
    </location>
</feature>
<feature type="transmembrane region" description="Helical" evidence="11">
    <location>
        <begin position="202"/>
        <end position="225"/>
    </location>
</feature>
<dbReference type="InterPro" id="IPR020846">
    <property type="entry name" value="MFS_dom"/>
</dbReference>
<evidence type="ECO:0000313" key="13">
    <source>
        <dbReference type="EMBL" id="POY75561.1"/>
    </source>
</evidence>
<feature type="domain" description="Major facilitator superfamily (MFS) profile" evidence="12">
    <location>
        <begin position="67"/>
        <end position="510"/>
    </location>
</feature>
<dbReference type="STRING" id="741276.A0A2S5BFM5"/>
<dbReference type="PROSITE" id="PS50850">
    <property type="entry name" value="MFS"/>
    <property type="match status" value="1"/>
</dbReference>
<dbReference type="EMBL" id="PJQD01000014">
    <property type="protein sequence ID" value="POY75561.1"/>
    <property type="molecule type" value="Genomic_DNA"/>
</dbReference>
<proteinExistence type="inferred from homology"/>
<keyword evidence="14" id="KW-1185">Reference proteome</keyword>
<dbReference type="NCBIfam" id="TIGR00879">
    <property type="entry name" value="SP"/>
    <property type="match status" value="1"/>
</dbReference>
<dbReference type="InterPro" id="IPR036259">
    <property type="entry name" value="MFS_trans_sf"/>
</dbReference>
<dbReference type="PANTHER" id="PTHR48022:SF5">
    <property type="entry name" value="ALPHA-GLUCOSIDES PERMEASE MPH2-RELATED"/>
    <property type="match status" value="1"/>
</dbReference>
<evidence type="ECO:0000256" key="6">
    <source>
        <dbReference type="ARBA" id="ARBA00022989"/>
    </source>
</evidence>
<dbReference type="GO" id="GO:0000023">
    <property type="term" value="P:maltose metabolic process"/>
    <property type="evidence" value="ECO:0007669"/>
    <property type="project" value="UniProtKB-KW"/>
</dbReference>
<organism evidence="13 14">
    <name type="scientific">Rhodotorula taiwanensis</name>
    <dbReference type="NCBI Taxonomy" id="741276"/>
    <lineage>
        <taxon>Eukaryota</taxon>
        <taxon>Fungi</taxon>
        <taxon>Dikarya</taxon>
        <taxon>Basidiomycota</taxon>
        <taxon>Pucciniomycotina</taxon>
        <taxon>Microbotryomycetes</taxon>
        <taxon>Sporidiobolales</taxon>
        <taxon>Sporidiobolaceae</taxon>
        <taxon>Rhodotorula</taxon>
    </lineage>
</organism>
<reference evidence="13 14" key="1">
    <citation type="journal article" date="2018" name="Front. Microbiol.">
        <title>Prospects for Fungal Bioremediation of Acidic Radioactive Waste Sites: Characterization and Genome Sequence of Rhodotorula taiwanensis MD1149.</title>
        <authorList>
            <person name="Tkavc R."/>
            <person name="Matrosova V.Y."/>
            <person name="Grichenko O.E."/>
            <person name="Gostincar C."/>
            <person name="Volpe R.P."/>
            <person name="Klimenkova P."/>
            <person name="Gaidamakova E.K."/>
            <person name="Zhou C.E."/>
            <person name="Stewart B.J."/>
            <person name="Lyman M.G."/>
            <person name="Malfatti S.A."/>
            <person name="Rubinfeld B."/>
            <person name="Courtot M."/>
            <person name="Singh J."/>
            <person name="Dalgard C.L."/>
            <person name="Hamilton T."/>
            <person name="Frey K.G."/>
            <person name="Gunde-Cimerman N."/>
            <person name="Dugan L."/>
            <person name="Daly M.J."/>
        </authorList>
    </citation>
    <scope>NUCLEOTIDE SEQUENCE [LARGE SCALE GENOMIC DNA]</scope>
    <source>
        <strain evidence="13 14">MD1149</strain>
    </source>
</reference>
<evidence type="ECO:0000259" key="12">
    <source>
        <dbReference type="PROSITE" id="PS50850"/>
    </source>
</evidence>